<gene>
    <name evidence="1" type="ORF">CP970_43695</name>
</gene>
<sequence length="69" mass="7395">MLGLAATVTWMWGHDGCPRRSATAFVTVLPRQRCARPEVSSGFGYRCLETSARIVAAVIPVVSSSSRAV</sequence>
<evidence type="ECO:0000313" key="2">
    <source>
        <dbReference type="Proteomes" id="UP000325529"/>
    </source>
</evidence>
<dbReference type="Proteomes" id="UP000325529">
    <property type="component" value="Chromosome"/>
</dbReference>
<evidence type="ECO:0000313" key="1">
    <source>
        <dbReference type="EMBL" id="QEU96926.1"/>
    </source>
</evidence>
<name>A0A5J6GV89_STRKN</name>
<organism evidence="1 2">
    <name type="scientific">Streptomyces kanamyceticus</name>
    <dbReference type="NCBI Taxonomy" id="1967"/>
    <lineage>
        <taxon>Bacteria</taxon>
        <taxon>Bacillati</taxon>
        <taxon>Actinomycetota</taxon>
        <taxon>Actinomycetes</taxon>
        <taxon>Kitasatosporales</taxon>
        <taxon>Streptomycetaceae</taxon>
        <taxon>Streptomyces</taxon>
    </lineage>
</organism>
<dbReference type="EMBL" id="CP023699">
    <property type="protein sequence ID" value="QEU96926.1"/>
    <property type="molecule type" value="Genomic_DNA"/>
</dbReference>
<dbReference type="KEGG" id="ska:CP970_43695"/>
<accession>A0A5J6GV89</accession>
<proteinExistence type="predicted"/>
<keyword evidence="2" id="KW-1185">Reference proteome</keyword>
<protein>
    <submittedName>
        <fullName evidence="1">Uncharacterized protein</fullName>
    </submittedName>
</protein>
<dbReference type="AlphaFoldDB" id="A0A5J6GV89"/>
<reference evidence="1 2" key="1">
    <citation type="submission" date="2017-09" db="EMBL/GenBank/DDBJ databases">
        <authorList>
            <person name="Lee N."/>
            <person name="Cho B.-K."/>
        </authorList>
    </citation>
    <scope>NUCLEOTIDE SEQUENCE [LARGE SCALE GENOMIC DNA]</scope>
    <source>
        <strain evidence="1 2">ATCC 12853</strain>
    </source>
</reference>